<keyword evidence="2" id="KW-0732">Signal</keyword>
<feature type="chain" id="PRO_5046075579" description="ABC transporter" evidence="2">
    <location>
        <begin position="30"/>
        <end position="411"/>
    </location>
</feature>
<accession>A0ABT4THQ1</accession>
<protein>
    <recommendedName>
        <fullName evidence="5">ABC transporter</fullName>
    </recommendedName>
</protein>
<dbReference type="RefSeq" id="WP_270676761.1">
    <property type="nucleotide sequence ID" value="NZ_JAQFWP010000009.1"/>
</dbReference>
<evidence type="ECO:0000256" key="1">
    <source>
        <dbReference type="SAM" id="MobiDB-lite"/>
    </source>
</evidence>
<gene>
    <name evidence="3" type="ORF">O4U47_06890</name>
</gene>
<evidence type="ECO:0008006" key="5">
    <source>
        <dbReference type="Google" id="ProtNLM"/>
    </source>
</evidence>
<reference evidence="3" key="1">
    <citation type="submission" date="2023-01" db="EMBL/GenBank/DDBJ databases">
        <title>Draft genome sequence of Nocardiopsis sp. LSu2-4 isolated from halophytes.</title>
        <authorList>
            <person name="Duangmal K."/>
            <person name="Chantavorakit T."/>
        </authorList>
    </citation>
    <scope>NUCLEOTIDE SEQUENCE</scope>
    <source>
        <strain evidence="3">LSu2-4</strain>
    </source>
</reference>
<organism evidence="3 4">
    <name type="scientific">Nocardiopsis suaedae</name>
    <dbReference type="NCBI Taxonomy" id="3018444"/>
    <lineage>
        <taxon>Bacteria</taxon>
        <taxon>Bacillati</taxon>
        <taxon>Actinomycetota</taxon>
        <taxon>Actinomycetes</taxon>
        <taxon>Streptosporangiales</taxon>
        <taxon>Nocardiopsidaceae</taxon>
        <taxon>Nocardiopsis</taxon>
    </lineage>
</organism>
<keyword evidence="4" id="KW-1185">Reference proteome</keyword>
<dbReference type="InterPro" id="IPR015943">
    <property type="entry name" value="WD40/YVTN_repeat-like_dom_sf"/>
</dbReference>
<evidence type="ECO:0000313" key="3">
    <source>
        <dbReference type="EMBL" id="MDA2804234.1"/>
    </source>
</evidence>
<name>A0ABT4THQ1_9ACTN</name>
<dbReference type="Proteomes" id="UP001165685">
    <property type="component" value="Unassembled WGS sequence"/>
</dbReference>
<proteinExistence type="predicted"/>
<dbReference type="Gene3D" id="2.130.10.10">
    <property type="entry name" value="YVTN repeat-like/Quinoprotein amine dehydrogenase"/>
    <property type="match status" value="1"/>
</dbReference>
<comment type="caution">
    <text evidence="3">The sequence shown here is derived from an EMBL/GenBank/DDBJ whole genome shotgun (WGS) entry which is preliminary data.</text>
</comment>
<evidence type="ECO:0000313" key="4">
    <source>
        <dbReference type="Proteomes" id="UP001165685"/>
    </source>
</evidence>
<feature type="signal peptide" evidence="2">
    <location>
        <begin position="1"/>
        <end position="29"/>
    </location>
</feature>
<evidence type="ECO:0000256" key="2">
    <source>
        <dbReference type="SAM" id="SignalP"/>
    </source>
</evidence>
<feature type="region of interest" description="Disordered" evidence="1">
    <location>
        <begin position="25"/>
        <end position="51"/>
    </location>
</feature>
<dbReference type="SUPFAM" id="SSF50969">
    <property type="entry name" value="YVTN repeat-like/Quinoprotein amine dehydrogenase"/>
    <property type="match status" value="1"/>
</dbReference>
<dbReference type="EMBL" id="JAQFWP010000009">
    <property type="protein sequence ID" value="MDA2804234.1"/>
    <property type="molecule type" value="Genomic_DNA"/>
</dbReference>
<sequence>MTIGTRTLPALACAAGALALAGCGPSGGAAGDTPSASPEQPHGYVEGAEETAEPQWRLVLADAEDGAVHLLDPATEEVTPLGTVPGARQAATDGRHAYIGADGSVTVLDTGAWTVDHGDHVHYYRAEPGTVGEADAAGALGAAGDPAVTALDTGDGALVLDRSALDEGELDPVARPDGAAAVVPFGGKLLAAGAEGDAVQVLDRGGDPEGTLDEACPGPSGQAVTRRGAVLGCSDGALVVTEDDGGGGDGGDDADGSALVAEQAPYPDGEDAPPVESFHHRAGAPVVAGLAADGEGAWALDVGAAEWTRIDSGPAVAVSAAGEGLPVLVLGEDGTLRSYDPATGERTAERELMDPVEGGGPPPSVWIDTARAYVNDPAADAVHEIDYNDDLRVARTFDLEFTPDLMVETGS</sequence>
<dbReference type="InterPro" id="IPR011044">
    <property type="entry name" value="Quino_amine_DH_bsu"/>
</dbReference>
<dbReference type="PROSITE" id="PS51257">
    <property type="entry name" value="PROKAR_LIPOPROTEIN"/>
    <property type="match status" value="1"/>
</dbReference>